<keyword evidence="1" id="KW-0805">Transcription regulation</keyword>
<keyword evidence="4" id="KW-0175">Coiled coil</keyword>
<accession>A0AAV7JR62</accession>
<dbReference type="Gene3D" id="1.20.5.170">
    <property type="match status" value="1"/>
</dbReference>
<keyword evidence="3" id="KW-0804">Transcription</keyword>
<feature type="domain" description="Basic leucine zipper" evidence="5">
    <location>
        <begin position="12"/>
        <end position="93"/>
    </location>
</feature>
<evidence type="ECO:0000313" key="6">
    <source>
        <dbReference type="EMBL" id="KAI6650964.1"/>
    </source>
</evidence>
<dbReference type="EMBL" id="JAKMXF010000309">
    <property type="protein sequence ID" value="KAI6650964.1"/>
    <property type="molecule type" value="Genomic_DNA"/>
</dbReference>
<proteinExistence type="predicted"/>
<keyword evidence="2" id="KW-0238">DNA-binding</keyword>
<evidence type="ECO:0000256" key="1">
    <source>
        <dbReference type="ARBA" id="ARBA00023015"/>
    </source>
</evidence>
<organism evidence="6 7">
    <name type="scientific">Oopsacas minuta</name>
    <dbReference type="NCBI Taxonomy" id="111878"/>
    <lineage>
        <taxon>Eukaryota</taxon>
        <taxon>Metazoa</taxon>
        <taxon>Porifera</taxon>
        <taxon>Hexactinellida</taxon>
        <taxon>Hexasterophora</taxon>
        <taxon>Lyssacinosida</taxon>
        <taxon>Leucopsacidae</taxon>
        <taxon>Oopsacas</taxon>
    </lineage>
</organism>
<dbReference type="Pfam" id="PF03131">
    <property type="entry name" value="bZIP_Maf"/>
    <property type="match status" value="1"/>
</dbReference>
<keyword evidence="7" id="KW-1185">Reference proteome</keyword>
<dbReference type="SUPFAM" id="SSF47454">
    <property type="entry name" value="A DNA-binding domain in eukaryotic transcription factors"/>
    <property type="match status" value="1"/>
</dbReference>
<dbReference type="InterPro" id="IPR004826">
    <property type="entry name" value="bZIP_Maf"/>
</dbReference>
<evidence type="ECO:0000256" key="2">
    <source>
        <dbReference type="ARBA" id="ARBA00023125"/>
    </source>
</evidence>
<name>A0AAV7JR62_9METZ</name>
<dbReference type="AlphaFoldDB" id="A0AAV7JR62"/>
<dbReference type="GO" id="GO:0006355">
    <property type="term" value="P:regulation of DNA-templated transcription"/>
    <property type="evidence" value="ECO:0007669"/>
    <property type="project" value="InterPro"/>
</dbReference>
<evidence type="ECO:0000259" key="5">
    <source>
        <dbReference type="Pfam" id="PF03131"/>
    </source>
</evidence>
<sequence>MPTRFSIDTFGMSETEITDLDMQDLVSLAKERGLTDVEVEAIKNYRRLLKVRSYGRDFRKRERLYLDRLREEKRIWQREVALLKQEIEWYKDQNSVMEVIELLDNILTIESPLILSQPQYL</sequence>
<reference evidence="6 7" key="1">
    <citation type="journal article" date="2023" name="BMC Biol.">
        <title>The compact genome of the sponge Oopsacas minuta (Hexactinellida) is lacking key metazoan core genes.</title>
        <authorList>
            <person name="Santini S."/>
            <person name="Schenkelaars Q."/>
            <person name="Jourda C."/>
            <person name="Duchesne M."/>
            <person name="Belahbib H."/>
            <person name="Rocher C."/>
            <person name="Selva M."/>
            <person name="Riesgo A."/>
            <person name="Vervoort M."/>
            <person name="Leys S.P."/>
            <person name="Kodjabachian L."/>
            <person name="Le Bivic A."/>
            <person name="Borchiellini C."/>
            <person name="Claverie J.M."/>
            <person name="Renard E."/>
        </authorList>
    </citation>
    <scope>NUCLEOTIDE SEQUENCE [LARGE SCALE GENOMIC DNA]</scope>
    <source>
        <strain evidence="6">SPO-2</strain>
    </source>
</reference>
<feature type="coiled-coil region" evidence="4">
    <location>
        <begin position="66"/>
        <end position="93"/>
    </location>
</feature>
<comment type="caution">
    <text evidence="6">The sequence shown here is derived from an EMBL/GenBank/DDBJ whole genome shotgun (WGS) entry which is preliminary data.</text>
</comment>
<dbReference type="Proteomes" id="UP001165289">
    <property type="component" value="Unassembled WGS sequence"/>
</dbReference>
<evidence type="ECO:0000256" key="4">
    <source>
        <dbReference type="SAM" id="Coils"/>
    </source>
</evidence>
<evidence type="ECO:0000313" key="7">
    <source>
        <dbReference type="Proteomes" id="UP001165289"/>
    </source>
</evidence>
<gene>
    <name evidence="6" type="ORF">LOD99_5803</name>
</gene>
<protein>
    <recommendedName>
        <fullName evidence="5">Basic leucine zipper domain-containing protein</fullName>
    </recommendedName>
</protein>
<dbReference type="GO" id="GO:0003677">
    <property type="term" value="F:DNA binding"/>
    <property type="evidence" value="ECO:0007669"/>
    <property type="project" value="UniProtKB-KW"/>
</dbReference>
<evidence type="ECO:0000256" key="3">
    <source>
        <dbReference type="ARBA" id="ARBA00023163"/>
    </source>
</evidence>
<dbReference type="InterPro" id="IPR008917">
    <property type="entry name" value="TF_DNA-bd_sf"/>
</dbReference>